<organism evidence="2 3">
    <name type="scientific">Edaphobacter acidisoli</name>
    <dbReference type="NCBI Taxonomy" id="2040573"/>
    <lineage>
        <taxon>Bacteria</taxon>
        <taxon>Pseudomonadati</taxon>
        <taxon>Acidobacteriota</taxon>
        <taxon>Terriglobia</taxon>
        <taxon>Terriglobales</taxon>
        <taxon>Acidobacteriaceae</taxon>
        <taxon>Edaphobacter</taxon>
    </lineage>
</organism>
<keyword evidence="1" id="KW-1133">Transmembrane helix</keyword>
<protein>
    <submittedName>
        <fullName evidence="2">Uncharacterized protein</fullName>
    </submittedName>
</protein>
<dbReference type="AlphaFoldDB" id="A0A916W1L6"/>
<keyword evidence="1" id="KW-0472">Membrane</keyword>
<sequence>MTWHSFFNLSTMEHSHLLFAYITIWVVQGGYFAWVLWQWRKTKPIRQ</sequence>
<keyword evidence="3" id="KW-1185">Reference proteome</keyword>
<keyword evidence="1" id="KW-0812">Transmembrane</keyword>
<comment type="caution">
    <text evidence="2">The sequence shown here is derived from an EMBL/GenBank/DDBJ whole genome shotgun (WGS) entry which is preliminary data.</text>
</comment>
<reference evidence="2" key="2">
    <citation type="submission" date="2020-09" db="EMBL/GenBank/DDBJ databases">
        <authorList>
            <person name="Sun Q."/>
            <person name="Zhou Y."/>
        </authorList>
    </citation>
    <scope>NUCLEOTIDE SEQUENCE</scope>
    <source>
        <strain evidence="2">CGMCC 1.15447</strain>
    </source>
</reference>
<feature type="transmembrane region" description="Helical" evidence="1">
    <location>
        <begin position="18"/>
        <end position="37"/>
    </location>
</feature>
<gene>
    <name evidence="2" type="ORF">GCM10011507_07810</name>
</gene>
<evidence type="ECO:0000313" key="3">
    <source>
        <dbReference type="Proteomes" id="UP000648801"/>
    </source>
</evidence>
<dbReference type="RefSeq" id="WP_229668689.1">
    <property type="nucleotide sequence ID" value="NZ_BMJB01000001.1"/>
</dbReference>
<accession>A0A916W1L6</accession>
<reference evidence="2" key="1">
    <citation type="journal article" date="2014" name="Int. J. Syst. Evol. Microbiol.">
        <title>Complete genome sequence of Corynebacterium casei LMG S-19264T (=DSM 44701T), isolated from a smear-ripened cheese.</title>
        <authorList>
            <consortium name="US DOE Joint Genome Institute (JGI-PGF)"/>
            <person name="Walter F."/>
            <person name="Albersmeier A."/>
            <person name="Kalinowski J."/>
            <person name="Ruckert C."/>
        </authorList>
    </citation>
    <scope>NUCLEOTIDE SEQUENCE</scope>
    <source>
        <strain evidence="2">CGMCC 1.15447</strain>
    </source>
</reference>
<proteinExistence type="predicted"/>
<dbReference type="Proteomes" id="UP000648801">
    <property type="component" value="Unassembled WGS sequence"/>
</dbReference>
<evidence type="ECO:0000313" key="2">
    <source>
        <dbReference type="EMBL" id="GGA58876.1"/>
    </source>
</evidence>
<dbReference type="EMBL" id="BMJB01000001">
    <property type="protein sequence ID" value="GGA58876.1"/>
    <property type="molecule type" value="Genomic_DNA"/>
</dbReference>
<evidence type="ECO:0000256" key="1">
    <source>
        <dbReference type="SAM" id="Phobius"/>
    </source>
</evidence>
<name>A0A916W1L6_9BACT</name>